<comment type="caution">
    <text evidence="1">The sequence shown here is derived from an EMBL/GenBank/DDBJ whole genome shotgun (WGS) entry which is preliminary data.</text>
</comment>
<gene>
    <name evidence="1" type="ORF">CL943_02075</name>
</gene>
<accession>A0A2D6M0Y1</accession>
<name>A0A2D6M0Y1_9ARCH</name>
<feature type="non-terminal residue" evidence="1">
    <location>
        <position position="1"/>
    </location>
</feature>
<dbReference type="EMBL" id="NZBU01000007">
    <property type="protein sequence ID" value="MAG22071.1"/>
    <property type="molecule type" value="Genomic_DNA"/>
</dbReference>
<dbReference type="Proteomes" id="UP000226592">
    <property type="component" value="Unassembled WGS sequence"/>
</dbReference>
<reference evidence="2" key="1">
    <citation type="submission" date="2017-09" db="EMBL/GenBank/DDBJ databases">
        <title>The Reconstruction of 2,631 Draft Metagenome-Assembled Genomes from the Global Oceans.</title>
        <authorList>
            <person name="Tully B.J."/>
            <person name="Graham E.D."/>
            <person name="Heidelberg J.F."/>
        </authorList>
    </citation>
    <scope>NUCLEOTIDE SEQUENCE [LARGE SCALE GENOMIC DNA]</scope>
</reference>
<organism evidence="1 2">
    <name type="scientific">Candidatus Iainarchaeum sp</name>
    <dbReference type="NCBI Taxonomy" id="3101447"/>
    <lineage>
        <taxon>Archaea</taxon>
        <taxon>Candidatus Iainarchaeota</taxon>
        <taxon>Candidatus Iainarchaeia</taxon>
        <taxon>Candidatus Iainarchaeales</taxon>
        <taxon>Candidatus Iainarchaeaceae</taxon>
        <taxon>Candidatus Iainarchaeum</taxon>
    </lineage>
</organism>
<evidence type="ECO:0000313" key="2">
    <source>
        <dbReference type="Proteomes" id="UP000226592"/>
    </source>
</evidence>
<sequence>NLVAVVLLIALIAISGCVQPPVCGNGIVEQGEECEFDGQCAENAFCNGCNCVTIIIPESTEISMGKEVCSTSEGQETGCVVYTDNHGVEREVPFYYELSLTTGPTEEGIFELDDQTFYYKCDRTDQMVSVENGDALNGVVVSLDNNVLETDSGQIDLGVEWPGLVQLAGVSYDLLEFDGHAVLLHADGNCQFANESFDNFSNGSISMILKVNDRTPLNSTIYYDDDSQALDKLMFASPLAITNDSLNETYPFGLYVTDETQYKKVFLLLNSKEFTTELEKKWFFGRNMPLDNYINTLEYYIPAKYVLGIDPETENSIALFYIAEDGEEVSIAVLVDSETGELIQEFSEEPEIRGRVAYKAAENLTGWVMTGNATTPYGSTISISANNTSVKIRIIEELVSIPVEPPEELIEVTTAGIKETVSKLFS</sequence>
<evidence type="ECO:0000313" key="1">
    <source>
        <dbReference type="EMBL" id="MAG22071.1"/>
    </source>
</evidence>
<proteinExistence type="predicted"/>
<dbReference type="AlphaFoldDB" id="A0A2D6M0Y1"/>
<protein>
    <submittedName>
        <fullName evidence="1">Uncharacterized protein</fullName>
    </submittedName>
</protein>